<name>A0A077ULI9_9STAP</name>
<evidence type="ECO:0000313" key="1">
    <source>
        <dbReference type="EMBL" id="CDR29231.1"/>
    </source>
</evidence>
<organism evidence="1 2">
    <name type="scientific">Staphylococcus schweitzeri</name>
    <dbReference type="NCBI Taxonomy" id="1654388"/>
    <lineage>
        <taxon>Bacteria</taxon>
        <taxon>Bacillati</taxon>
        <taxon>Bacillota</taxon>
        <taxon>Bacilli</taxon>
        <taxon>Bacillales</taxon>
        <taxon>Staphylococcaceae</taxon>
        <taxon>Staphylococcus</taxon>
    </lineage>
</organism>
<sequence length="47" mass="5531">MIIEVFIKIIDIIVSISSLFIEAISQLIVNIKNKISEKLKKEHKRFF</sequence>
<gene>
    <name evidence="1" type="ORF">ERS140147_02436</name>
</gene>
<evidence type="ECO:0000313" key="2">
    <source>
        <dbReference type="Proteomes" id="UP000044616"/>
    </source>
</evidence>
<dbReference type="AlphaFoldDB" id="A0A077ULI9"/>
<reference evidence="1 2" key="1">
    <citation type="submission" date="2014-05" db="EMBL/GenBank/DDBJ databases">
        <authorList>
            <person name="Aslett A.Martin."/>
            <person name="De Silva Nishadi"/>
        </authorList>
    </citation>
    <scope>NUCLEOTIDE SEQUENCE [LARGE SCALE GENOMIC DNA]</scope>
</reference>
<accession>A0A077ULI9</accession>
<proteinExistence type="predicted"/>
<dbReference type="Proteomes" id="UP000044616">
    <property type="component" value="Unassembled WGS sequence"/>
</dbReference>
<protein>
    <submittedName>
        <fullName evidence="1">Uncharacterized protein</fullName>
    </submittedName>
</protein>
<dbReference type="EMBL" id="CCEH01000029">
    <property type="protein sequence ID" value="CDR29231.1"/>
    <property type="molecule type" value="Genomic_DNA"/>
</dbReference>